<keyword evidence="8" id="KW-1185">Reference proteome</keyword>
<dbReference type="InterPro" id="IPR001322">
    <property type="entry name" value="Lamin_tail_dom"/>
</dbReference>
<evidence type="ECO:0000313" key="8">
    <source>
        <dbReference type="Proteomes" id="UP001597394"/>
    </source>
</evidence>
<evidence type="ECO:0000256" key="4">
    <source>
        <dbReference type="ARBA" id="ARBA00022801"/>
    </source>
</evidence>
<name>A0ABW5K5I8_9FLAO</name>
<dbReference type="Pfam" id="PF00932">
    <property type="entry name" value="LTD"/>
    <property type="match status" value="1"/>
</dbReference>
<accession>A0ABW5K5I8</accession>
<dbReference type="InterPro" id="IPR044925">
    <property type="entry name" value="His-Me_finger_sf"/>
</dbReference>
<dbReference type="GO" id="GO:0004519">
    <property type="term" value="F:endonuclease activity"/>
    <property type="evidence" value="ECO:0007669"/>
    <property type="project" value="UniProtKB-KW"/>
</dbReference>
<dbReference type="CDD" id="cd00063">
    <property type="entry name" value="FN3"/>
    <property type="match status" value="1"/>
</dbReference>
<comment type="caution">
    <text evidence="7">The sequence shown here is derived from an EMBL/GenBank/DDBJ whole genome shotgun (WGS) entry which is preliminary data.</text>
</comment>
<keyword evidence="3 5" id="KW-0732">Signal</keyword>
<dbReference type="Pfam" id="PF00041">
    <property type="entry name" value="fn3"/>
    <property type="match status" value="1"/>
</dbReference>
<evidence type="ECO:0000256" key="5">
    <source>
        <dbReference type="SAM" id="SignalP"/>
    </source>
</evidence>
<dbReference type="EMBL" id="JBHULG010000001">
    <property type="protein sequence ID" value="MFD2544184.1"/>
    <property type="molecule type" value="Genomic_DNA"/>
</dbReference>
<keyword evidence="4" id="KW-0378">Hydrolase</keyword>
<dbReference type="NCBIfam" id="TIGR04183">
    <property type="entry name" value="Por_Secre_tail"/>
    <property type="match status" value="1"/>
</dbReference>
<sequence>MKRILFLILLPFLAEAQAPSGYYDGTSTLTGYALKSKLHQIISEKNINWHYGDLTNFYNQTDLDRYYDHDASNTTLLLDIYSEIPNGPDAYEYTTANIIGSANAEGLGWNREHMMTQSTFNSNYPMYSDLFYVIPTDARINQLRSNYPYGIAKTTTTPYYTFTNGSKINNNATAGSGYTGRVYEPINEFKGDIARSLLYFAVRYEGKLSSFNFYNGTSAANDTSPLDGTEEKAFENWYLQMLLQWNAQDPVSQKEIDRNNAVFAIQKNRNPFIDHPEWVNLIWTQTPDAVAPQAPTNLNVGKNSAYFVTLNWNASTDSDVIGYKIYQNGVLVANTKNTNINIDHLQPSTAYQFTVKAYDNGYLESSESNLVPVTTLANDVFAKDLIITKYIEGSSNNKAIEITNKTGHPVYLDKYRLSIQFYNSLNSNYYFPAPFELEGTVQPNETFVILNPNAQLPCITNNQARFVTAAPQMTFSGSQYLELRYSSETIDAIGTKDMSNFSTLGNVSLYRLNSVQQPTNIFTLSEWQSHASDYCKNIGSLAAADVSTINENEFSVYSNPVGDLLFVKGKQLEKVKKASLVDISGRLLKQENSPFKNGNSLNVQQLKSGVYILKLDDHAVKFIKK</sequence>
<dbReference type="PANTHER" id="PTHR33607:SF2">
    <property type="entry name" value="ENDONUCLEASE-1"/>
    <property type="match status" value="1"/>
</dbReference>
<gene>
    <name evidence="7" type="ORF">ACFSO8_01800</name>
</gene>
<proteinExistence type="inferred from homology"/>
<dbReference type="InterPro" id="IPR013783">
    <property type="entry name" value="Ig-like_fold"/>
</dbReference>
<evidence type="ECO:0000256" key="3">
    <source>
        <dbReference type="ARBA" id="ARBA00022729"/>
    </source>
</evidence>
<comment type="similarity">
    <text evidence="1">Belongs to the EndA/NucM nuclease family.</text>
</comment>
<dbReference type="PANTHER" id="PTHR33607">
    <property type="entry name" value="ENDONUCLEASE-1"/>
    <property type="match status" value="1"/>
</dbReference>
<evidence type="ECO:0000256" key="1">
    <source>
        <dbReference type="ARBA" id="ARBA00006429"/>
    </source>
</evidence>
<evidence type="ECO:0000313" key="7">
    <source>
        <dbReference type="EMBL" id="MFD2544184.1"/>
    </source>
</evidence>
<organism evidence="7 8">
    <name type="scientific">Kaistella montana</name>
    <dbReference type="NCBI Taxonomy" id="1849733"/>
    <lineage>
        <taxon>Bacteria</taxon>
        <taxon>Pseudomonadati</taxon>
        <taxon>Bacteroidota</taxon>
        <taxon>Flavobacteriia</taxon>
        <taxon>Flavobacteriales</taxon>
        <taxon>Weeksellaceae</taxon>
        <taxon>Chryseobacterium group</taxon>
        <taxon>Kaistella</taxon>
    </lineage>
</organism>
<dbReference type="SUPFAM" id="SSF49265">
    <property type="entry name" value="Fibronectin type III"/>
    <property type="match status" value="1"/>
</dbReference>
<dbReference type="InterPro" id="IPR003961">
    <property type="entry name" value="FN3_dom"/>
</dbReference>
<dbReference type="RefSeq" id="WP_255926958.1">
    <property type="nucleotide sequence ID" value="NZ_JANFQP010000001.1"/>
</dbReference>
<reference evidence="8" key="1">
    <citation type="journal article" date="2019" name="Int. J. Syst. Evol. Microbiol.">
        <title>The Global Catalogue of Microorganisms (GCM) 10K type strain sequencing project: providing services to taxonomists for standard genome sequencing and annotation.</title>
        <authorList>
            <consortium name="The Broad Institute Genomics Platform"/>
            <consortium name="The Broad Institute Genome Sequencing Center for Infectious Disease"/>
            <person name="Wu L."/>
            <person name="Ma J."/>
        </authorList>
    </citation>
    <scope>NUCLEOTIDE SEQUENCE [LARGE SCALE GENOMIC DNA]</scope>
    <source>
        <strain evidence="8">KCTC 52204</strain>
    </source>
</reference>
<dbReference type="InterPro" id="IPR026444">
    <property type="entry name" value="Secre_tail"/>
</dbReference>
<protein>
    <submittedName>
        <fullName evidence="7">Endonuclease</fullName>
    </submittedName>
</protein>
<feature type="domain" description="Fibronectin type-III" evidence="6">
    <location>
        <begin position="294"/>
        <end position="378"/>
    </location>
</feature>
<dbReference type="Pfam" id="PF04231">
    <property type="entry name" value="Endonuclease_1"/>
    <property type="match status" value="1"/>
</dbReference>
<evidence type="ECO:0000256" key="2">
    <source>
        <dbReference type="ARBA" id="ARBA00022722"/>
    </source>
</evidence>
<dbReference type="Pfam" id="PF18962">
    <property type="entry name" value="Por_Secre_tail"/>
    <property type="match status" value="1"/>
</dbReference>
<keyword evidence="2" id="KW-0540">Nuclease</keyword>
<evidence type="ECO:0000259" key="6">
    <source>
        <dbReference type="PROSITE" id="PS50853"/>
    </source>
</evidence>
<dbReference type="SUPFAM" id="SSF54060">
    <property type="entry name" value="His-Me finger endonucleases"/>
    <property type="match status" value="1"/>
</dbReference>
<keyword evidence="7" id="KW-0255">Endonuclease</keyword>
<dbReference type="PROSITE" id="PS50853">
    <property type="entry name" value="FN3"/>
    <property type="match status" value="1"/>
</dbReference>
<dbReference type="Gene3D" id="2.60.40.10">
    <property type="entry name" value="Immunoglobulins"/>
    <property type="match status" value="1"/>
</dbReference>
<feature type="signal peptide" evidence="5">
    <location>
        <begin position="1"/>
        <end position="16"/>
    </location>
</feature>
<dbReference type="InterPro" id="IPR007346">
    <property type="entry name" value="Endonuclease-I"/>
</dbReference>
<dbReference type="Proteomes" id="UP001597394">
    <property type="component" value="Unassembled WGS sequence"/>
</dbReference>
<dbReference type="InterPro" id="IPR036116">
    <property type="entry name" value="FN3_sf"/>
</dbReference>
<dbReference type="SMART" id="SM00060">
    <property type="entry name" value="FN3"/>
    <property type="match status" value="1"/>
</dbReference>
<feature type="chain" id="PRO_5047305902" evidence="5">
    <location>
        <begin position="17"/>
        <end position="625"/>
    </location>
</feature>